<evidence type="ECO:0000313" key="12">
    <source>
        <dbReference type="EMBL" id="UXX79409.1"/>
    </source>
</evidence>
<reference evidence="12" key="1">
    <citation type="submission" date="2022-10" db="EMBL/GenBank/DDBJ databases">
        <title>Comparative genomics and taxonomic characterization of three novel marine species of genus Reichenbachiella exhibiting antioxidant and polysaccharide degradation activities.</title>
        <authorList>
            <person name="Muhammad N."/>
            <person name="Lee Y.-J."/>
            <person name="Ko J."/>
            <person name="Kim S.-G."/>
        </authorList>
    </citation>
    <scope>NUCLEOTIDE SEQUENCE</scope>
    <source>
        <strain evidence="12">Wsw4-B4</strain>
    </source>
</reference>
<dbReference type="InterPro" id="IPR013656">
    <property type="entry name" value="PAS_4"/>
</dbReference>
<dbReference type="Pfam" id="PF08448">
    <property type="entry name" value="PAS_4"/>
    <property type="match status" value="1"/>
</dbReference>
<name>A0ABY6CZQ8_9BACT</name>
<evidence type="ECO:0000256" key="1">
    <source>
        <dbReference type="ARBA" id="ARBA00000085"/>
    </source>
</evidence>
<dbReference type="PROSITE" id="PS50109">
    <property type="entry name" value="HIS_KIN"/>
    <property type="match status" value="1"/>
</dbReference>
<dbReference type="InterPro" id="IPR000700">
    <property type="entry name" value="PAS-assoc_C"/>
</dbReference>
<dbReference type="PROSITE" id="PS50113">
    <property type="entry name" value="PAC"/>
    <property type="match status" value="1"/>
</dbReference>
<keyword evidence="13" id="KW-1185">Reference proteome</keyword>
<dbReference type="Pfam" id="PF13426">
    <property type="entry name" value="PAS_9"/>
    <property type="match status" value="1"/>
</dbReference>
<evidence type="ECO:0000256" key="4">
    <source>
        <dbReference type="ARBA" id="ARBA00022679"/>
    </source>
</evidence>
<dbReference type="InterPro" id="IPR036097">
    <property type="entry name" value="HisK_dim/P_sf"/>
</dbReference>
<dbReference type="SUPFAM" id="SSF55874">
    <property type="entry name" value="ATPase domain of HSP90 chaperone/DNA topoisomerase II/histidine kinase"/>
    <property type="match status" value="1"/>
</dbReference>
<dbReference type="SUPFAM" id="SSF47384">
    <property type="entry name" value="Homodimeric domain of signal transducing histidine kinase"/>
    <property type="match status" value="1"/>
</dbReference>
<sequence length="489" mass="55137">MNSSEKLEQIEGLNESTVENLLKSILDSAFNGIMTMKALRNAQGEIVDFQWQFVNDVAEEILGFGSDELLQHKLLDVLPHNATDGLFDNYKCVVETGELLTFEQHYAGTQNEKWFKIAVVKMGDGVTVTFQDVSDLKEAVLEVEAREKKYQKLFEESIDAIFQADAKFQFLDINHALQQLFDYTFENLLGLPLKKLVFSQEDYKGFKEELTRDKKVEEYELVMLDRQGRKKTCIINCVLLLDPETKSRSYIGVIRDMTKRRQADKELVQAEKLSMTGKIARTIAHEVRNPLTNLTLALEQLKDEVPEDVEDAALYFSIIKRNSERIGQLITDLLNSSKPKDLKLVRQPLNGVVDQAVALVKDRLKLQNMQLDQVLQSDLPDVALDADQMNIALLNLLINAIEAMKPGEGILKIASTQEDDRIRLQIADNGKGLSKEDMSKLFEPFFTGKTEGTGLGLTTVQNIVRSHKGSIEAESEVGQGTVFTLSFPV</sequence>
<dbReference type="SMART" id="SM00091">
    <property type="entry name" value="PAS"/>
    <property type="match status" value="2"/>
</dbReference>
<dbReference type="PRINTS" id="PR00344">
    <property type="entry name" value="BCTRLSENSOR"/>
</dbReference>
<gene>
    <name evidence="12" type="ORF">N7E81_18820</name>
</gene>
<dbReference type="EMBL" id="CP106735">
    <property type="protein sequence ID" value="UXX79409.1"/>
    <property type="molecule type" value="Genomic_DNA"/>
</dbReference>
<dbReference type="InterPro" id="IPR003661">
    <property type="entry name" value="HisK_dim/P_dom"/>
</dbReference>
<dbReference type="PROSITE" id="PS50112">
    <property type="entry name" value="PAS"/>
    <property type="match status" value="1"/>
</dbReference>
<dbReference type="InterPro" id="IPR036890">
    <property type="entry name" value="HATPase_C_sf"/>
</dbReference>
<evidence type="ECO:0000256" key="6">
    <source>
        <dbReference type="ARBA" id="ARBA00022777"/>
    </source>
</evidence>
<feature type="domain" description="PAS" evidence="10">
    <location>
        <begin position="146"/>
        <end position="212"/>
    </location>
</feature>
<keyword evidence="3" id="KW-0597">Phosphoprotein</keyword>
<keyword evidence="7" id="KW-0067">ATP-binding</keyword>
<evidence type="ECO:0000259" key="10">
    <source>
        <dbReference type="PROSITE" id="PS50112"/>
    </source>
</evidence>
<dbReference type="InterPro" id="IPR003594">
    <property type="entry name" value="HATPase_dom"/>
</dbReference>
<dbReference type="Gene3D" id="3.30.565.10">
    <property type="entry name" value="Histidine kinase-like ATPase, C-terminal domain"/>
    <property type="match status" value="1"/>
</dbReference>
<dbReference type="CDD" id="cd00082">
    <property type="entry name" value="HisKA"/>
    <property type="match status" value="1"/>
</dbReference>
<evidence type="ECO:0000259" key="9">
    <source>
        <dbReference type="PROSITE" id="PS50109"/>
    </source>
</evidence>
<dbReference type="InterPro" id="IPR000014">
    <property type="entry name" value="PAS"/>
</dbReference>
<feature type="domain" description="PAC" evidence="11">
    <location>
        <begin position="217"/>
        <end position="269"/>
    </location>
</feature>
<dbReference type="Gene3D" id="3.30.450.20">
    <property type="entry name" value="PAS domain"/>
    <property type="match status" value="2"/>
</dbReference>
<dbReference type="InterPro" id="IPR004358">
    <property type="entry name" value="Sig_transdc_His_kin-like_C"/>
</dbReference>
<feature type="domain" description="Histidine kinase" evidence="9">
    <location>
        <begin position="282"/>
        <end position="489"/>
    </location>
</feature>
<keyword evidence="6" id="KW-0418">Kinase</keyword>
<dbReference type="InterPro" id="IPR005467">
    <property type="entry name" value="His_kinase_dom"/>
</dbReference>
<dbReference type="Proteomes" id="UP001062165">
    <property type="component" value="Chromosome"/>
</dbReference>
<dbReference type="Gene3D" id="1.10.287.130">
    <property type="match status" value="1"/>
</dbReference>
<evidence type="ECO:0000313" key="13">
    <source>
        <dbReference type="Proteomes" id="UP001062165"/>
    </source>
</evidence>
<dbReference type="RefSeq" id="WP_263051152.1">
    <property type="nucleotide sequence ID" value="NZ_CP106735.1"/>
</dbReference>
<dbReference type="InterPro" id="IPR035965">
    <property type="entry name" value="PAS-like_dom_sf"/>
</dbReference>
<evidence type="ECO:0000256" key="5">
    <source>
        <dbReference type="ARBA" id="ARBA00022741"/>
    </source>
</evidence>
<protein>
    <recommendedName>
        <fullName evidence="2">histidine kinase</fullName>
        <ecNumber evidence="2">2.7.13.3</ecNumber>
    </recommendedName>
</protein>
<dbReference type="SMART" id="SM00388">
    <property type="entry name" value="HisKA"/>
    <property type="match status" value="1"/>
</dbReference>
<keyword evidence="4" id="KW-0808">Transferase</keyword>
<keyword evidence="5" id="KW-0547">Nucleotide-binding</keyword>
<evidence type="ECO:0000256" key="2">
    <source>
        <dbReference type="ARBA" id="ARBA00012438"/>
    </source>
</evidence>
<dbReference type="PANTHER" id="PTHR43065">
    <property type="entry name" value="SENSOR HISTIDINE KINASE"/>
    <property type="match status" value="1"/>
</dbReference>
<evidence type="ECO:0000259" key="11">
    <source>
        <dbReference type="PROSITE" id="PS50113"/>
    </source>
</evidence>
<dbReference type="Pfam" id="PF02518">
    <property type="entry name" value="HATPase_c"/>
    <property type="match status" value="1"/>
</dbReference>
<dbReference type="SUPFAM" id="SSF55785">
    <property type="entry name" value="PYP-like sensor domain (PAS domain)"/>
    <property type="match status" value="2"/>
</dbReference>
<evidence type="ECO:0000256" key="7">
    <source>
        <dbReference type="ARBA" id="ARBA00022840"/>
    </source>
</evidence>
<dbReference type="PANTHER" id="PTHR43065:SF10">
    <property type="entry name" value="PEROXIDE STRESS-ACTIVATED HISTIDINE KINASE MAK3"/>
    <property type="match status" value="1"/>
</dbReference>
<dbReference type="SMART" id="SM00387">
    <property type="entry name" value="HATPase_c"/>
    <property type="match status" value="1"/>
</dbReference>
<dbReference type="NCBIfam" id="TIGR00229">
    <property type="entry name" value="sensory_box"/>
    <property type="match status" value="1"/>
</dbReference>
<keyword evidence="8" id="KW-0902">Two-component regulatory system</keyword>
<proteinExistence type="predicted"/>
<dbReference type="EC" id="2.7.13.3" evidence="2"/>
<evidence type="ECO:0000256" key="8">
    <source>
        <dbReference type="ARBA" id="ARBA00023012"/>
    </source>
</evidence>
<comment type="catalytic activity">
    <reaction evidence="1">
        <text>ATP + protein L-histidine = ADP + protein N-phospho-L-histidine.</text>
        <dbReference type="EC" id="2.7.13.3"/>
    </reaction>
</comment>
<dbReference type="CDD" id="cd00130">
    <property type="entry name" value="PAS"/>
    <property type="match status" value="2"/>
</dbReference>
<organism evidence="12 13">
    <name type="scientific">Reichenbachiella carrageenanivorans</name>
    <dbReference type="NCBI Taxonomy" id="2979869"/>
    <lineage>
        <taxon>Bacteria</taxon>
        <taxon>Pseudomonadati</taxon>
        <taxon>Bacteroidota</taxon>
        <taxon>Cytophagia</taxon>
        <taxon>Cytophagales</taxon>
        <taxon>Reichenbachiellaceae</taxon>
        <taxon>Reichenbachiella</taxon>
    </lineage>
</organism>
<dbReference type="Pfam" id="PF00512">
    <property type="entry name" value="HisKA"/>
    <property type="match status" value="1"/>
</dbReference>
<evidence type="ECO:0000256" key="3">
    <source>
        <dbReference type="ARBA" id="ARBA00022553"/>
    </source>
</evidence>
<accession>A0ABY6CZQ8</accession>